<name>A1BCM2_CHLPD</name>
<dbReference type="PROSITE" id="PS50109">
    <property type="entry name" value="HIS_KIN"/>
    <property type="match status" value="1"/>
</dbReference>
<dbReference type="Gene3D" id="3.30.565.10">
    <property type="entry name" value="Histidine kinase-like ATPase, C-terminal domain"/>
    <property type="match status" value="2"/>
</dbReference>
<feature type="coiled-coil region" evidence="1">
    <location>
        <begin position="623"/>
        <end position="687"/>
    </location>
</feature>
<keyword evidence="1" id="KW-0175">Coiled coil</keyword>
<dbReference type="eggNOG" id="COG4191">
    <property type="taxonomic scope" value="Bacteria"/>
</dbReference>
<dbReference type="InterPro" id="IPR043836">
    <property type="entry name" value="DHp"/>
</dbReference>
<keyword evidence="3" id="KW-0808">Transferase</keyword>
<dbReference type="InterPro" id="IPR036890">
    <property type="entry name" value="HATPase_C_sf"/>
</dbReference>
<protein>
    <submittedName>
        <fullName evidence="3">Histidine kinase</fullName>
    </submittedName>
</protein>
<keyword evidence="4" id="KW-1185">Reference proteome</keyword>
<sequence>MAKFRTKARAVDMLGRQQIADASTAISELFKNAHDAYADNVEVDLFKSDSLLVIRDDGIGMSPSEFEANWLVLGTDSKFSSAGKLHAYRPSNKPERAVMGEKGIGRLAIAFLGPQVLVLTRSEKLDHNDTLTMCYLHWGLFEQQALNLDDIDIPVKSISGGELPSLQDVSELLLENTRNVEQLQKRFPQCDLCSIIDDLSDFQVDPRDFEKSVQGLSLSDHKCGTHFYIATANEVIIADIVAEKYTLTKEFTKCLLGFCNSTFAETSPPPIQTKFRYWPTDNRYEDLIAPNEFFTTDDLALSDHFVSGEIDEYGQFNGIVRVYDQEYPDHVISWKEGGGKPTECGPFRVEFGYLQGAHRESMADPDDWSILDSKLKQIGGLYVYRDRIRILPYGNSNVDWLDIELRRNKGMGYYYFSYRRIYGAICTTRKENATLREKAGREGFQKDKAYRQLKSVLENLFIQLAADFFRKDATHGDYFQERKDELDRLERARRKREQQITTKRTKLSDTLDVFFSKVNERIPESEIATLSHHVQSRMQSASFMMDSDTASQELLDAEREANEKLALLRTTYTLIRPRGVGLTKQLTRDWDAYQREHNRLEIEVFEPFVKDVGKKLGSMAAQAKIYIDQRRRLQELIKNVADEQNANVKNESKVLQETSSQTRRAAVNTARSAMKELRDTIEAVNADLAHRDLNDLLPEQIEEIRSTYEKRIDSVASRNAETLGSVRELLAGIVESLENNMQNSQLDIVEAMDTELESLREQAETDEELVQLGLAVAVINHEFVAAIKMIRGQLRELRSWAMVNKDLLPVYQEIRTNFDHLDAHLNLFTPLQRRLYKKRVNIEGKEIIHYVRALFNVRFERHKIHLEATQAFLDSHVTSYPSTIYPVFVNLIDNFIFWLKDKQGDRLISLDCTDNSYHIKNNGPAINRRDAESIFEQGFSRKPGGRGLGLYISKKVLEKEGMTLALDKTLTMDSGVSFNLSWSDNNE</sequence>
<keyword evidence="3" id="KW-0418">Kinase</keyword>
<proteinExistence type="predicted"/>
<dbReference type="Proteomes" id="UP000008701">
    <property type="component" value="Chromosome"/>
</dbReference>
<dbReference type="eggNOG" id="COG1196">
    <property type="taxonomic scope" value="Bacteria"/>
</dbReference>
<dbReference type="InterPro" id="IPR003594">
    <property type="entry name" value="HATPase_dom"/>
</dbReference>
<dbReference type="InterPro" id="IPR005467">
    <property type="entry name" value="His_kinase_dom"/>
</dbReference>
<organism evidence="3 4">
    <name type="scientific">Chlorobium phaeobacteroides (strain DSM 266 / SMG 266 / 2430)</name>
    <dbReference type="NCBI Taxonomy" id="290317"/>
    <lineage>
        <taxon>Bacteria</taxon>
        <taxon>Pseudomonadati</taxon>
        <taxon>Chlorobiota</taxon>
        <taxon>Chlorobiia</taxon>
        <taxon>Chlorobiales</taxon>
        <taxon>Chlorobiaceae</taxon>
        <taxon>Chlorobium/Pelodictyon group</taxon>
        <taxon>Chlorobium</taxon>
    </lineage>
</organism>
<evidence type="ECO:0000256" key="1">
    <source>
        <dbReference type="SAM" id="Coils"/>
    </source>
</evidence>
<dbReference type="Pfam" id="PF19191">
    <property type="entry name" value="HEF_HK"/>
    <property type="match status" value="1"/>
</dbReference>
<dbReference type="Pfam" id="PF13589">
    <property type="entry name" value="HATPase_c_3"/>
    <property type="match status" value="1"/>
</dbReference>
<feature type="domain" description="Histidine kinase" evidence="2">
    <location>
        <begin position="778"/>
        <end position="986"/>
    </location>
</feature>
<dbReference type="STRING" id="290317.Cpha266_0079"/>
<feature type="coiled-coil region" evidence="1">
    <location>
        <begin position="734"/>
        <end position="769"/>
    </location>
</feature>
<evidence type="ECO:0000313" key="3">
    <source>
        <dbReference type="EMBL" id="ABL64149.1"/>
    </source>
</evidence>
<dbReference type="SUPFAM" id="SSF55874">
    <property type="entry name" value="ATPase domain of HSP90 chaperone/DNA topoisomerase II/histidine kinase"/>
    <property type="match status" value="2"/>
</dbReference>
<dbReference type="GO" id="GO:0016301">
    <property type="term" value="F:kinase activity"/>
    <property type="evidence" value="ECO:0007669"/>
    <property type="project" value="UniProtKB-KW"/>
</dbReference>
<dbReference type="EMBL" id="CP000492">
    <property type="protein sequence ID" value="ABL64149.1"/>
    <property type="molecule type" value="Genomic_DNA"/>
</dbReference>
<dbReference type="SMART" id="SM00387">
    <property type="entry name" value="HATPase_c"/>
    <property type="match status" value="1"/>
</dbReference>
<accession>A1BCM2</accession>
<evidence type="ECO:0000313" key="4">
    <source>
        <dbReference type="Proteomes" id="UP000008701"/>
    </source>
</evidence>
<gene>
    <name evidence="3" type="ordered locus">Cpha266_0079</name>
</gene>
<feature type="coiled-coil region" evidence="1">
    <location>
        <begin position="479"/>
        <end position="506"/>
    </location>
</feature>
<dbReference type="OrthoDB" id="9816482at2"/>
<dbReference type="AlphaFoldDB" id="A1BCM2"/>
<evidence type="ECO:0000259" key="2">
    <source>
        <dbReference type="PROSITE" id="PS50109"/>
    </source>
</evidence>
<dbReference type="Pfam" id="PF02518">
    <property type="entry name" value="HATPase_c"/>
    <property type="match status" value="1"/>
</dbReference>
<dbReference type="HOGENOM" id="CLU_012281_0_0_10"/>
<dbReference type="RefSeq" id="WP_011743989.1">
    <property type="nucleotide sequence ID" value="NC_008639.1"/>
</dbReference>
<reference evidence="3 4" key="1">
    <citation type="submission" date="2006-12" db="EMBL/GenBank/DDBJ databases">
        <title>Complete sequence of Chlorobium phaeobacteroides DSM 266.</title>
        <authorList>
            <consortium name="US DOE Joint Genome Institute"/>
            <person name="Copeland A."/>
            <person name="Lucas S."/>
            <person name="Lapidus A."/>
            <person name="Barry K."/>
            <person name="Detter J.C."/>
            <person name="Glavina del Rio T."/>
            <person name="Hammon N."/>
            <person name="Israni S."/>
            <person name="Pitluck S."/>
            <person name="Goltsman E."/>
            <person name="Schmutz J."/>
            <person name="Larimer F."/>
            <person name="Land M."/>
            <person name="Hauser L."/>
            <person name="Mikhailova N."/>
            <person name="Li T."/>
            <person name="Overmann J."/>
            <person name="Bryant D.A."/>
            <person name="Richardson P."/>
        </authorList>
    </citation>
    <scope>NUCLEOTIDE SEQUENCE [LARGE SCALE GENOMIC DNA]</scope>
    <source>
        <strain evidence="3 4">DSM 266</strain>
    </source>
</reference>
<dbReference type="KEGG" id="cph:Cpha266_0079"/>